<evidence type="ECO:0000313" key="2">
    <source>
        <dbReference type="EMBL" id="AFS53891.1"/>
    </source>
</evidence>
<dbReference type="Gene3D" id="1.10.10.2910">
    <property type="match status" value="1"/>
</dbReference>
<evidence type="ECO:0000313" key="3">
    <source>
        <dbReference type="Proteomes" id="UP000006177"/>
    </source>
</evidence>
<dbReference type="EMBL" id="CP002919">
    <property type="protein sequence ID" value="AFS53891.1"/>
    <property type="molecule type" value="Genomic_DNA"/>
</dbReference>
<accession>J9ZCM4</accession>
<dbReference type="InterPro" id="IPR010359">
    <property type="entry name" value="IrrE_HExxH"/>
</dbReference>
<organism evidence="2 3">
    <name type="scientific">Leptospirillum ferriphilum (strain ML-04)</name>
    <dbReference type="NCBI Taxonomy" id="1048260"/>
    <lineage>
        <taxon>Bacteria</taxon>
        <taxon>Pseudomonadati</taxon>
        <taxon>Nitrospirota</taxon>
        <taxon>Nitrospiria</taxon>
        <taxon>Nitrospirales</taxon>
        <taxon>Nitrospiraceae</taxon>
        <taxon>Leptospirillum</taxon>
    </lineage>
</organism>
<gene>
    <name evidence="2" type="ordered locus">LFML04_1689</name>
</gene>
<reference evidence="2 3" key="1">
    <citation type="journal article" date="2011" name="J. Microbiol.">
        <title>Complete genome of Leptospirillum ferriphilum ML-04 provides insight into its physiology and environmental adaptation.</title>
        <authorList>
            <person name="Mi S."/>
            <person name="Song J."/>
            <person name="Lin J."/>
            <person name="Che Y."/>
            <person name="Zheng H."/>
            <person name="Lin J."/>
        </authorList>
    </citation>
    <scope>NUCLEOTIDE SEQUENCE [LARGE SCALE GENOMIC DNA]</scope>
    <source>
        <strain evidence="2 3">ML-04</strain>
    </source>
</reference>
<feature type="domain" description="IrrE N-terminal-like" evidence="1">
    <location>
        <begin position="92"/>
        <end position="187"/>
    </location>
</feature>
<dbReference type="KEGG" id="lfi:LFML04_1689"/>
<dbReference type="Proteomes" id="UP000006177">
    <property type="component" value="Chromosome"/>
</dbReference>
<proteinExistence type="predicted"/>
<name>J9ZCM4_LEPFM</name>
<protein>
    <recommendedName>
        <fullName evidence="1">IrrE N-terminal-like domain-containing protein</fullName>
    </recommendedName>
</protein>
<sequence>MKNVHLDPYSAADIDAQVSKILRDLGNPDPPLHLEHVRELLKLAKDYYSTADDGLFKRWIHSLKVAGKQIAERPGFLKDFIQNFRLDALCLFDEKRILISNELPKPKQRWAECHEIGHIIIPWHGPVSLGDDKYTLKANCHEAMEAEANYAARRLLFMQEKFKARALSSEPTLSLVTDLKKIFGNTMTTTFYSLIETLDVPAFGLITGHPKKPENDFDPRNPCRYFITSPPFDAQFGQVTGTHLYSIVQGYCGYGKWDLGKIETIIANSRNEPHVFRMETIFNQYDALTLGVLVCKHKVAVLVSSSP</sequence>
<dbReference type="Pfam" id="PF06114">
    <property type="entry name" value="Peptidase_M78"/>
    <property type="match status" value="1"/>
</dbReference>
<dbReference type="AlphaFoldDB" id="J9ZCM4"/>
<dbReference type="HOGENOM" id="CLU_080448_0_0_0"/>
<dbReference type="RefSeq" id="WP_014961396.1">
    <property type="nucleotide sequence ID" value="NC_018649.1"/>
</dbReference>
<dbReference type="PATRIC" id="fig|1048260.3.peg.1810"/>
<evidence type="ECO:0000259" key="1">
    <source>
        <dbReference type="Pfam" id="PF06114"/>
    </source>
</evidence>